<evidence type="ECO:0000256" key="3">
    <source>
        <dbReference type="ARBA" id="ARBA00001936"/>
    </source>
</evidence>
<dbReference type="PANTHER" id="PTHR12260">
    <property type="entry name" value="DAMAGE-CONTROL PHOSPHATASE ARMT1"/>
    <property type="match status" value="1"/>
</dbReference>
<dbReference type="GO" id="GO:0006974">
    <property type="term" value="P:DNA damage response"/>
    <property type="evidence" value="ECO:0007669"/>
    <property type="project" value="TreeGrafter"/>
</dbReference>
<keyword evidence="10" id="KW-0464">Manganese</keyword>
<sequence>MPNPYWNIPNLDRMKELRIQIHQFIKENPEMFDNDDIRNRIPPPSSINESENYLEQDENSIALKDLMLRRLLIASRSSDNIDLSIKSFIDTFKFRKQYDIGRLSIKTTLPIEFFKINPFICDGIDLAGHRLLIVRVKYYRKLPQFDVILKSGMLHILEQFDLEMERGLFPAATMVFDLTDFDYWANYNFELLRFMVTILLKYRGVIQTVLIYEFPTILGWLLRLIESWVNVFIGKKIKLIHIVDQYNIDDFIAVDQRPYFLNGTRRPFEPEIPEEAVPFRTLLERLESEVGSIDKKNIDPLSFAHKTVTVRFPLILEQVIGELKYNYLSRERPELPSTKWFGVEGKSLEHLIKQLKLDIKNDSPFLELISYLPDTDLWNQYLKRQRSNVNGRFELITWSQVALLYAESFMYRRLREIFISSQHFQTFDPFARCKQKLFNNSIELINNLSKCLHDRSMTVEKLFHFYLMNSLWADSYDVSLSNIDNYDQLESLKSKIIVNDYIDLWKYLKNINETKINHTIRIDLILENEGYELFTDLCLIEYCHHSNILPRNRTKCYLHVKPMSLFPFDITNNDIFKMFEKLDHDSRFNIHVKKLCERFRSNLQDHVWNIVNHSYWSCPHDYSEMSQFASDLYAQMEQSDLVIFKGDRNYRKLMSDRCWSTNTPFKVALSNFQPHTAICSFRTIKTDIIVGVQNENSDQILETITSLQTDFMETGQYSVIHFWDNH</sequence>
<evidence type="ECO:0000256" key="6">
    <source>
        <dbReference type="ARBA" id="ARBA00017414"/>
    </source>
</evidence>
<dbReference type="Gene3D" id="3.40.525.10">
    <property type="entry name" value="CRAL-TRIO lipid binding domain"/>
    <property type="match status" value="1"/>
</dbReference>
<keyword evidence="7" id="KW-0533">Nickel</keyword>
<dbReference type="InterPro" id="IPR036075">
    <property type="entry name" value="ARMT-1-like_metal-bd_sf"/>
</dbReference>
<evidence type="ECO:0000256" key="4">
    <source>
        <dbReference type="ARBA" id="ARBA00001967"/>
    </source>
</evidence>
<dbReference type="Pfam" id="PF01937">
    <property type="entry name" value="ARMT1-like_dom"/>
    <property type="match status" value="1"/>
</dbReference>
<dbReference type="SUPFAM" id="SSF111321">
    <property type="entry name" value="AF1104-like"/>
    <property type="match status" value="1"/>
</dbReference>
<evidence type="ECO:0000313" key="18">
    <source>
        <dbReference type="EMBL" id="KAJ6221847.1"/>
    </source>
</evidence>
<dbReference type="PANTHER" id="PTHR12260:SF6">
    <property type="entry name" value="DAMAGE-CONTROL PHOSPHATASE ARMT1"/>
    <property type="match status" value="1"/>
</dbReference>
<dbReference type="GO" id="GO:0016791">
    <property type="term" value="F:phosphatase activity"/>
    <property type="evidence" value="ECO:0007669"/>
    <property type="project" value="TreeGrafter"/>
</dbReference>
<dbReference type="InterPro" id="IPR039763">
    <property type="entry name" value="ARMT1"/>
</dbReference>
<protein>
    <recommendedName>
        <fullName evidence="6">Damage-control phosphatase ARMT1</fullName>
    </recommendedName>
    <alternativeName>
        <fullName evidence="13">Acidic residue methyltransferase 1</fullName>
    </alternativeName>
    <alternativeName>
        <fullName evidence="11">Protein-glutamate O-methyltransferase</fullName>
    </alternativeName>
    <alternativeName>
        <fullName evidence="12">Sugar phosphate phosphatase ARMT1</fullName>
    </alternativeName>
</protein>
<evidence type="ECO:0000256" key="15">
    <source>
        <dbReference type="ARBA" id="ARBA00048809"/>
    </source>
</evidence>
<dbReference type="Pfam" id="PF00650">
    <property type="entry name" value="CRAL_TRIO"/>
    <property type="match status" value="1"/>
</dbReference>
<evidence type="ECO:0000256" key="10">
    <source>
        <dbReference type="ARBA" id="ARBA00023211"/>
    </source>
</evidence>
<evidence type="ECO:0000256" key="13">
    <source>
        <dbReference type="ARBA" id="ARBA00032801"/>
    </source>
</evidence>
<dbReference type="AlphaFoldDB" id="A0A9Q0MC95"/>
<evidence type="ECO:0000256" key="14">
    <source>
        <dbReference type="ARBA" id="ARBA00045980"/>
    </source>
</evidence>
<dbReference type="InterPro" id="IPR001251">
    <property type="entry name" value="CRAL-TRIO_dom"/>
</dbReference>
<dbReference type="Gene3D" id="3.40.50.10880">
    <property type="entry name" value="Uncharacterised protein PF01937, DUF89, domain 3"/>
    <property type="match status" value="1"/>
</dbReference>
<comment type="caution">
    <text evidence="18">The sequence shown here is derived from an EMBL/GenBank/DDBJ whole genome shotgun (WGS) entry which is preliminary data.</text>
</comment>
<comment type="catalytic activity">
    <reaction evidence="2">
        <text>beta-D-fructose 1-phosphate + H2O = D-fructose + phosphate</text>
        <dbReference type="Rhea" id="RHEA:35603"/>
        <dbReference type="ChEBI" id="CHEBI:15377"/>
        <dbReference type="ChEBI" id="CHEBI:37721"/>
        <dbReference type="ChEBI" id="CHEBI:43474"/>
        <dbReference type="ChEBI" id="CHEBI:138881"/>
    </reaction>
</comment>
<organism evidence="18 19">
    <name type="scientific">Blomia tropicalis</name>
    <name type="common">Mite</name>
    <dbReference type="NCBI Taxonomy" id="40697"/>
    <lineage>
        <taxon>Eukaryota</taxon>
        <taxon>Metazoa</taxon>
        <taxon>Ecdysozoa</taxon>
        <taxon>Arthropoda</taxon>
        <taxon>Chelicerata</taxon>
        <taxon>Arachnida</taxon>
        <taxon>Acari</taxon>
        <taxon>Acariformes</taxon>
        <taxon>Sarcoptiformes</taxon>
        <taxon>Astigmata</taxon>
        <taxon>Glycyphagoidea</taxon>
        <taxon>Echimyopodidae</taxon>
        <taxon>Blomia</taxon>
    </lineage>
</organism>
<dbReference type="GO" id="GO:0046872">
    <property type="term" value="F:metal ion binding"/>
    <property type="evidence" value="ECO:0007669"/>
    <property type="project" value="UniProtKB-KW"/>
</dbReference>
<feature type="domain" description="Damage-control phosphatase ARMT1-like metal-binding" evidence="17">
    <location>
        <begin position="308"/>
        <end position="698"/>
    </location>
</feature>
<keyword evidence="9" id="KW-0378">Hydrolase</keyword>
<name>A0A9Q0MC95_BLOTA</name>
<reference evidence="18" key="1">
    <citation type="submission" date="2022-12" db="EMBL/GenBank/DDBJ databases">
        <title>Genome assemblies of Blomia tropicalis.</title>
        <authorList>
            <person name="Cui Y."/>
        </authorList>
    </citation>
    <scope>NUCLEOTIDE SEQUENCE</scope>
    <source>
        <tissue evidence="18">Adult mites</tissue>
    </source>
</reference>
<dbReference type="Gene3D" id="1.20.930.60">
    <property type="match status" value="1"/>
</dbReference>
<evidence type="ECO:0000256" key="7">
    <source>
        <dbReference type="ARBA" id="ARBA00022596"/>
    </source>
</evidence>
<comment type="catalytic activity">
    <reaction evidence="1">
        <text>L-glutamyl-[protein] + S-adenosyl-L-methionine = [protein]-L-glutamate 5-O-methyl ester + S-adenosyl-L-homocysteine</text>
        <dbReference type="Rhea" id="RHEA:24452"/>
        <dbReference type="Rhea" id="RHEA-COMP:10208"/>
        <dbReference type="Rhea" id="RHEA-COMP:10311"/>
        <dbReference type="ChEBI" id="CHEBI:29973"/>
        <dbReference type="ChEBI" id="CHEBI:57856"/>
        <dbReference type="ChEBI" id="CHEBI:59789"/>
        <dbReference type="ChEBI" id="CHEBI:82795"/>
    </reaction>
</comment>
<comment type="function">
    <text evidence="14">Metal-dependent phosphatase that shows phosphatase activity against several substrates, including fructose-1-phosphate and fructose-6-phosphate. Its preference for fructose-1-phosphate, a strong glycating agent that causes DNA damage rather than a canonical yeast metabolite, suggests a damage-control function in hexose phosphate metabolism. Has also been shown to have O-methyltransferase activity that methylates glutamate residues of target proteins to form gamma-glutamyl methyl ester residues. Possibly methylates PCNA, suggesting it is involved in the DNA damage response.</text>
</comment>
<evidence type="ECO:0000256" key="9">
    <source>
        <dbReference type="ARBA" id="ARBA00022801"/>
    </source>
</evidence>
<dbReference type="InterPro" id="IPR036865">
    <property type="entry name" value="CRAL-TRIO_dom_sf"/>
</dbReference>
<evidence type="ECO:0000256" key="1">
    <source>
        <dbReference type="ARBA" id="ARBA00000807"/>
    </source>
</evidence>
<evidence type="ECO:0000256" key="2">
    <source>
        <dbReference type="ARBA" id="ARBA00001326"/>
    </source>
</evidence>
<comment type="catalytic activity">
    <reaction evidence="15">
        <text>beta-D-fructose 6-phosphate = dihydroxyacetone + D-glyceraldehyde 3-phosphate</text>
        <dbReference type="Rhea" id="RHEA:28002"/>
        <dbReference type="ChEBI" id="CHEBI:16016"/>
        <dbReference type="ChEBI" id="CHEBI:57634"/>
        <dbReference type="ChEBI" id="CHEBI:59776"/>
    </reaction>
</comment>
<dbReference type="Proteomes" id="UP001142055">
    <property type="component" value="Chromosome 1"/>
</dbReference>
<evidence type="ECO:0000259" key="17">
    <source>
        <dbReference type="Pfam" id="PF01937"/>
    </source>
</evidence>
<keyword evidence="8" id="KW-0479">Metal-binding</keyword>
<evidence type="ECO:0000256" key="11">
    <source>
        <dbReference type="ARBA" id="ARBA00030066"/>
    </source>
</evidence>
<dbReference type="SUPFAM" id="SSF52087">
    <property type="entry name" value="CRAL/TRIO domain"/>
    <property type="match status" value="1"/>
</dbReference>
<feature type="domain" description="CRAL-TRIO" evidence="16">
    <location>
        <begin position="119"/>
        <end position="263"/>
    </location>
</feature>
<keyword evidence="19" id="KW-1185">Reference proteome</keyword>
<evidence type="ECO:0000259" key="16">
    <source>
        <dbReference type="Pfam" id="PF00650"/>
    </source>
</evidence>
<accession>A0A9Q0MC95</accession>
<proteinExistence type="inferred from homology"/>
<evidence type="ECO:0000256" key="8">
    <source>
        <dbReference type="ARBA" id="ARBA00022723"/>
    </source>
</evidence>
<dbReference type="InterPro" id="IPR002791">
    <property type="entry name" value="ARMT1-like_metal-bd"/>
</dbReference>
<gene>
    <name evidence="18" type="ORF">RDWZM_000392</name>
</gene>
<dbReference type="EMBL" id="JAPWDV010000001">
    <property type="protein sequence ID" value="KAJ6221847.1"/>
    <property type="molecule type" value="Genomic_DNA"/>
</dbReference>
<evidence type="ECO:0000313" key="19">
    <source>
        <dbReference type="Proteomes" id="UP001142055"/>
    </source>
</evidence>
<comment type="cofactor">
    <cofactor evidence="4">
        <name>Ni(2+)</name>
        <dbReference type="ChEBI" id="CHEBI:49786"/>
    </cofactor>
</comment>
<comment type="cofactor">
    <cofactor evidence="3">
        <name>Mn(2+)</name>
        <dbReference type="ChEBI" id="CHEBI:29035"/>
    </cofactor>
</comment>
<evidence type="ECO:0000256" key="5">
    <source>
        <dbReference type="ARBA" id="ARBA00009519"/>
    </source>
</evidence>
<evidence type="ECO:0000256" key="12">
    <source>
        <dbReference type="ARBA" id="ARBA00030842"/>
    </source>
</evidence>
<comment type="similarity">
    <text evidence="5">Belongs to the damage-control phosphatase family. Sugar phosphate phosphatase III subfamily.</text>
</comment>
<dbReference type="GO" id="GO:0005634">
    <property type="term" value="C:nucleus"/>
    <property type="evidence" value="ECO:0007669"/>
    <property type="project" value="TreeGrafter"/>
</dbReference>